<keyword evidence="5 8" id="KW-1015">Disulfide bond</keyword>
<evidence type="ECO:0000256" key="1">
    <source>
        <dbReference type="ARBA" id="ARBA00007553"/>
    </source>
</evidence>
<dbReference type="InterPro" id="IPR017331">
    <property type="entry name" value="Peptidoglycan_recognition"/>
</dbReference>
<evidence type="ECO:0000256" key="5">
    <source>
        <dbReference type="ARBA" id="ARBA00023157"/>
    </source>
</evidence>
<dbReference type="GO" id="GO:0009253">
    <property type="term" value="P:peptidoglycan catabolic process"/>
    <property type="evidence" value="ECO:0007669"/>
    <property type="project" value="InterPro"/>
</dbReference>
<reference evidence="13" key="1">
    <citation type="submission" date="2025-08" db="UniProtKB">
        <authorList>
            <consortium name="RefSeq"/>
        </authorList>
    </citation>
    <scope>IDENTIFICATION</scope>
    <source>
        <tissue evidence="13">Gonads</tissue>
    </source>
</reference>
<dbReference type="PIRSF" id="PIRSF037945">
    <property type="entry name" value="PGRPs"/>
    <property type="match status" value="1"/>
</dbReference>
<dbReference type="PANTHER" id="PTHR11022:SF74">
    <property type="entry name" value="PEPTIDOGLYCAN-RECOGNITION PROTEIN SA"/>
    <property type="match status" value="1"/>
</dbReference>
<dbReference type="InterPro" id="IPR015510">
    <property type="entry name" value="PGRP"/>
</dbReference>
<comment type="similarity">
    <text evidence="1 7">Belongs to the N-acetylmuramoyl-L-alanine amidase 2 family.</text>
</comment>
<dbReference type="GO" id="GO:0008270">
    <property type="term" value="F:zinc ion binding"/>
    <property type="evidence" value="ECO:0007669"/>
    <property type="project" value="InterPro"/>
</dbReference>
<comment type="function">
    <text evidence="6">Peptidoglycan-recognition protein probably involved in innate immunity by binding to peptidoglycans (PGN) of bacteria and activating the prophenoloxidase (proPO) cascade immune response. Binds to 1,3-beta-D-glucan and PGN.</text>
</comment>
<keyword evidence="2 7" id="KW-0399">Innate immunity</keyword>
<feature type="domain" description="Peptidoglycan recognition protein family" evidence="11">
    <location>
        <begin position="28"/>
        <end position="170"/>
    </location>
</feature>
<feature type="signal peptide" evidence="9">
    <location>
        <begin position="1"/>
        <end position="20"/>
    </location>
</feature>
<evidence type="ECO:0000256" key="3">
    <source>
        <dbReference type="ARBA" id="ARBA00022729"/>
    </source>
</evidence>
<dbReference type="Gene3D" id="3.40.80.10">
    <property type="entry name" value="Peptidoglycan recognition protein-like"/>
    <property type="match status" value="1"/>
</dbReference>
<feature type="disulfide bond" evidence="8">
    <location>
        <begin position="27"/>
        <end position="150"/>
    </location>
</feature>
<evidence type="ECO:0000256" key="4">
    <source>
        <dbReference type="ARBA" id="ARBA00022859"/>
    </source>
</evidence>
<dbReference type="CDD" id="cd06583">
    <property type="entry name" value="PGRP"/>
    <property type="match status" value="1"/>
</dbReference>
<evidence type="ECO:0000313" key="12">
    <source>
        <dbReference type="Proteomes" id="UP000504635"/>
    </source>
</evidence>
<dbReference type="GO" id="GO:0008745">
    <property type="term" value="F:N-acetylmuramoyl-L-alanine amidase activity"/>
    <property type="evidence" value="ECO:0007669"/>
    <property type="project" value="InterPro"/>
</dbReference>
<dbReference type="InterPro" id="IPR036505">
    <property type="entry name" value="Amidase/PGRP_sf"/>
</dbReference>
<dbReference type="InParanoid" id="A0A6J2YAA7"/>
<dbReference type="SMART" id="SM00701">
    <property type="entry name" value="PGRP"/>
    <property type="match status" value="1"/>
</dbReference>
<evidence type="ECO:0000256" key="6">
    <source>
        <dbReference type="ARBA" id="ARBA00057187"/>
    </source>
</evidence>
<gene>
    <name evidence="13" type="primary">LOC115885590</name>
</gene>
<feature type="chain" id="PRO_5026727753" description="Peptidoglycan-recognition protein" evidence="9">
    <location>
        <begin position="21"/>
        <end position="193"/>
    </location>
</feature>
<dbReference type="GO" id="GO:0042834">
    <property type="term" value="F:peptidoglycan binding"/>
    <property type="evidence" value="ECO:0007669"/>
    <property type="project" value="InterPro"/>
</dbReference>
<dbReference type="PANTHER" id="PTHR11022">
    <property type="entry name" value="PEPTIDOGLYCAN RECOGNITION PROTEIN"/>
    <property type="match status" value="1"/>
</dbReference>
<dbReference type="AlphaFoldDB" id="A0A6J2YAA7"/>
<dbReference type="InterPro" id="IPR002502">
    <property type="entry name" value="Amidase_domain"/>
</dbReference>
<evidence type="ECO:0000313" key="13">
    <source>
        <dbReference type="RefSeq" id="XP_030760412.1"/>
    </source>
</evidence>
<dbReference type="OrthoDB" id="10001926at2759"/>
<evidence type="ECO:0000256" key="2">
    <source>
        <dbReference type="ARBA" id="ARBA00022588"/>
    </source>
</evidence>
<dbReference type="Pfam" id="PF01510">
    <property type="entry name" value="Amidase_2"/>
    <property type="match status" value="1"/>
</dbReference>
<dbReference type="RefSeq" id="XP_030760412.1">
    <property type="nucleotide sequence ID" value="XM_030904552.1"/>
</dbReference>
<dbReference type="GO" id="GO:0045087">
    <property type="term" value="P:innate immune response"/>
    <property type="evidence" value="ECO:0007669"/>
    <property type="project" value="UniProtKB-KW"/>
</dbReference>
<sequence length="193" mass="21783">MDKKMIKYSVLWLHFYCVVCSDLPTICPNIISKSGWNGLPATHQDYVKIPVENIIIHHTVSEECYSLEECATSLRNIQSFHMDELEFHDMGYNFLIGSDGNVYEGAGWHKIAAHTRGYNSRSLGIAFVGNFSSKVPSEKMLNALRKFLECGVKLGEIDQEYKLFGGRQVSATSSPGAKLFKEIKTWPHFTNSP</sequence>
<evidence type="ECO:0000256" key="9">
    <source>
        <dbReference type="SAM" id="SignalP"/>
    </source>
</evidence>
<evidence type="ECO:0000256" key="8">
    <source>
        <dbReference type="PIRSR" id="PIRSR037945-1"/>
    </source>
</evidence>
<proteinExistence type="inferred from homology"/>
<dbReference type="FunFam" id="3.40.80.10:FF:000001">
    <property type="entry name" value="Peptidoglycan recognition protein 1"/>
    <property type="match status" value="1"/>
</dbReference>
<dbReference type="SMART" id="SM00644">
    <property type="entry name" value="Ami_2"/>
    <property type="match status" value="1"/>
</dbReference>
<keyword evidence="3 9" id="KW-0732">Signal</keyword>
<dbReference type="SUPFAM" id="SSF55846">
    <property type="entry name" value="N-acetylmuramoyl-L-alanine amidase-like"/>
    <property type="match status" value="1"/>
</dbReference>
<organism evidence="12 13">
    <name type="scientific">Sitophilus oryzae</name>
    <name type="common">Rice weevil</name>
    <name type="synonym">Curculio oryzae</name>
    <dbReference type="NCBI Taxonomy" id="7048"/>
    <lineage>
        <taxon>Eukaryota</taxon>
        <taxon>Metazoa</taxon>
        <taxon>Ecdysozoa</taxon>
        <taxon>Arthropoda</taxon>
        <taxon>Hexapoda</taxon>
        <taxon>Insecta</taxon>
        <taxon>Pterygota</taxon>
        <taxon>Neoptera</taxon>
        <taxon>Endopterygota</taxon>
        <taxon>Coleoptera</taxon>
        <taxon>Polyphaga</taxon>
        <taxon>Cucujiformia</taxon>
        <taxon>Curculionidae</taxon>
        <taxon>Dryophthorinae</taxon>
        <taxon>Sitophilus</taxon>
    </lineage>
</organism>
<evidence type="ECO:0000259" key="11">
    <source>
        <dbReference type="SMART" id="SM00701"/>
    </source>
</evidence>
<keyword evidence="4 7" id="KW-0391">Immunity</keyword>
<keyword evidence="12" id="KW-1185">Reference proteome</keyword>
<dbReference type="Proteomes" id="UP000504635">
    <property type="component" value="Unplaced"/>
</dbReference>
<evidence type="ECO:0000256" key="7">
    <source>
        <dbReference type="PIRNR" id="PIRNR037945"/>
    </source>
</evidence>
<dbReference type="FunCoup" id="A0A6J2YAA7">
    <property type="interactions" value="45"/>
</dbReference>
<accession>A0A6J2YAA7</accession>
<feature type="domain" description="N-acetylmuramoyl-L-alanine amidase" evidence="10">
    <location>
        <begin position="41"/>
        <end position="176"/>
    </location>
</feature>
<feature type="disulfide bond" evidence="8">
    <location>
        <begin position="64"/>
        <end position="70"/>
    </location>
</feature>
<evidence type="ECO:0000259" key="10">
    <source>
        <dbReference type="SMART" id="SM00644"/>
    </source>
</evidence>
<protein>
    <recommendedName>
        <fullName evidence="7">Peptidoglycan-recognition protein</fullName>
    </recommendedName>
</protein>
<name>A0A6J2YAA7_SITOR</name>
<dbReference type="GeneID" id="115885590"/>
<dbReference type="InterPro" id="IPR006619">
    <property type="entry name" value="PGRP_domain_met/bac"/>
</dbReference>